<dbReference type="InterPro" id="IPR029063">
    <property type="entry name" value="SAM-dependent_MTases_sf"/>
</dbReference>
<dbReference type="SUPFAM" id="SSF53335">
    <property type="entry name" value="S-adenosyl-L-methionine-dependent methyltransferases"/>
    <property type="match status" value="1"/>
</dbReference>
<keyword evidence="1" id="KW-0489">Methyltransferase</keyword>
<protein>
    <submittedName>
        <fullName evidence="1">dTDP-6-deoxy-L-hexose 3-O-methyltransferase</fullName>
    </submittedName>
</protein>
<keyword evidence="1" id="KW-0808">Transferase</keyword>
<proteinExistence type="predicted"/>
<dbReference type="PANTHER" id="PTHR40036">
    <property type="entry name" value="MACROCIN O-METHYLTRANSFERASE"/>
    <property type="match status" value="1"/>
</dbReference>
<accession>A0A317F8M4</accession>
<dbReference type="PANTHER" id="PTHR40036:SF1">
    <property type="entry name" value="MACROCIN O-METHYLTRANSFERASE"/>
    <property type="match status" value="1"/>
</dbReference>
<evidence type="ECO:0000313" key="2">
    <source>
        <dbReference type="Proteomes" id="UP000245765"/>
    </source>
</evidence>
<evidence type="ECO:0000313" key="1">
    <source>
        <dbReference type="EMBL" id="PWS35115.1"/>
    </source>
</evidence>
<gene>
    <name evidence="1" type="ORF">DFH01_22615</name>
</gene>
<keyword evidence="2" id="KW-1185">Reference proteome</keyword>
<dbReference type="Pfam" id="PF05711">
    <property type="entry name" value="TylF"/>
    <property type="match status" value="1"/>
</dbReference>
<dbReference type="EMBL" id="QGNA01000005">
    <property type="protein sequence ID" value="PWS35115.1"/>
    <property type="molecule type" value="Genomic_DNA"/>
</dbReference>
<dbReference type="GO" id="GO:0032259">
    <property type="term" value="P:methylation"/>
    <property type="evidence" value="ECO:0007669"/>
    <property type="project" value="UniProtKB-KW"/>
</dbReference>
<dbReference type="Gene3D" id="3.40.50.150">
    <property type="entry name" value="Vaccinia Virus protein VP39"/>
    <property type="match status" value="1"/>
</dbReference>
<comment type="caution">
    <text evidence="1">The sequence shown here is derived from an EMBL/GenBank/DDBJ whole genome shotgun (WGS) entry which is preliminary data.</text>
</comment>
<sequence>MGTYRIDMEADIYEVENTFHLRAPVGRMGKLLAQAELYRRITGLPGAVVECGVYKGASLMRLLAFRRLFETDESRTVIGFDAFGRFPVAEGEADAGFIARFEAAGGPGIARADLEAAIAAKGFSNVALVEGDVFATLPAHLAAHPELRVALLHLDMDVAAPTRFALEQLAPRMVPGGLVLFDDYGVVAGATAVADAFAAARGLRLQKLPFYAVPAFVVM</sequence>
<dbReference type="Proteomes" id="UP000245765">
    <property type="component" value="Unassembled WGS sequence"/>
</dbReference>
<dbReference type="AlphaFoldDB" id="A0A317F8M4"/>
<reference evidence="2" key="1">
    <citation type="submission" date="2018-05" db="EMBL/GenBank/DDBJ databases">
        <authorList>
            <person name="Du Z."/>
            <person name="Wang X."/>
        </authorList>
    </citation>
    <scope>NUCLEOTIDE SEQUENCE [LARGE SCALE GENOMIC DNA]</scope>
    <source>
        <strain evidence="2">CQN31</strain>
    </source>
</reference>
<dbReference type="OrthoDB" id="9811332at2"/>
<dbReference type="RefSeq" id="WP_109872759.1">
    <property type="nucleotide sequence ID" value="NZ_QGNA01000005.1"/>
</dbReference>
<dbReference type="GO" id="GO:0008168">
    <property type="term" value="F:methyltransferase activity"/>
    <property type="evidence" value="ECO:0007669"/>
    <property type="project" value="UniProtKB-KW"/>
</dbReference>
<name>A0A317F8M4_9PROT</name>
<organism evidence="1 2">
    <name type="scientific">Falsiroseomonas bella</name>
    <dbReference type="NCBI Taxonomy" id="2184016"/>
    <lineage>
        <taxon>Bacteria</taxon>
        <taxon>Pseudomonadati</taxon>
        <taxon>Pseudomonadota</taxon>
        <taxon>Alphaproteobacteria</taxon>
        <taxon>Acetobacterales</taxon>
        <taxon>Roseomonadaceae</taxon>
        <taxon>Falsiroseomonas</taxon>
    </lineage>
</organism>
<dbReference type="InterPro" id="IPR008884">
    <property type="entry name" value="TylF_MeTrfase"/>
</dbReference>